<dbReference type="EMBL" id="AJWY01003231">
    <property type="protein sequence ID" value="EKC75954.1"/>
    <property type="molecule type" value="Genomic_DNA"/>
</dbReference>
<dbReference type="InterPro" id="IPR011078">
    <property type="entry name" value="PyrdxlP_homeostasis"/>
</dbReference>
<comment type="caution">
    <text evidence="3">The sequence shown here is derived from an EMBL/GenBank/DDBJ whole genome shotgun (WGS) entry which is preliminary data.</text>
</comment>
<proteinExistence type="predicted"/>
<dbReference type="GO" id="GO:0030170">
    <property type="term" value="F:pyridoxal phosphate binding"/>
    <property type="evidence" value="ECO:0007669"/>
    <property type="project" value="InterPro"/>
</dbReference>
<evidence type="ECO:0000259" key="2">
    <source>
        <dbReference type="Pfam" id="PF01168"/>
    </source>
</evidence>
<gene>
    <name evidence="3" type="ORF">LEA_04940</name>
</gene>
<dbReference type="Pfam" id="PF01168">
    <property type="entry name" value="Ala_racemase_N"/>
    <property type="match status" value="1"/>
</dbReference>
<feature type="domain" description="Alanine racemase N-terminal" evidence="2">
    <location>
        <begin position="4"/>
        <end position="151"/>
    </location>
</feature>
<organism evidence="3">
    <name type="scientific">human gut metagenome</name>
    <dbReference type="NCBI Taxonomy" id="408170"/>
    <lineage>
        <taxon>unclassified sequences</taxon>
        <taxon>metagenomes</taxon>
        <taxon>organismal metagenomes</taxon>
    </lineage>
</organism>
<keyword evidence="1" id="KW-0663">Pyridoxal phosphate</keyword>
<dbReference type="NCBIfam" id="TIGR00044">
    <property type="entry name" value="YggS family pyridoxal phosphate-dependent enzyme"/>
    <property type="match status" value="1"/>
</dbReference>
<reference evidence="3" key="1">
    <citation type="journal article" date="2013" name="Environ. Microbiol.">
        <title>Microbiota from the distal guts of lean and obese adolescents exhibit partial functional redundancy besides clear differences in community structure.</title>
        <authorList>
            <person name="Ferrer M."/>
            <person name="Ruiz A."/>
            <person name="Lanza F."/>
            <person name="Haange S.B."/>
            <person name="Oberbach A."/>
            <person name="Till H."/>
            <person name="Bargiela R."/>
            <person name="Campoy C."/>
            <person name="Segura M.T."/>
            <person name="Richter M."/>
            <person name="von Bergen M."/>
            <person name="Seifert J."/>
            <person name="Suarez A."/>
        </authorList>
    </citation>
    <scope>NUCLEOTIDE SEQUENCE</scope>
</reference>
<dbReference type="CDD" id="cd00635">
    <property type="entry name" value="PLPDE_III_YBL036c_like"/>
    <property type="match status" value="1"/>
</dbReference>
<accession>K1U7L0</accession>
<name>K1U7L0_9ZZZZ</name>
<dbReference type="PANTHER" id="PTHR10146">
    <property type="entry name" value="PROLINE SYNTHETASE CO-TRANSCRIBED BACTERIAL HOMOLOG PROTEIN"/>
    <property type="match status" value="1"/>
</dbReference>
<dbReference type="InterPro" id="IPR029066">
    <property type="entry name" value="PLP-binding_barrel"/>
</dbReference>
<evidence type="ECO:0000256" key="1">
    <source>
        <dbReference type="ARBA" id="ARBA00022898"/>
    </source>
</evidence>
<feature type="non-terminal residue" evidence="3">
    <location>
        <position position="1"/>
    </location>
</feature>
<dbReference type="SUPFAM" id="SSF51419">
    <property type="entry name" value="PLP-binding barrel"/>
    <property type="match status" value="1"/>
</dbReference>
<protein>
    <submittedName>
        <fullName evidence="3">Pyridoxal phosphate enzyme, YggS family</fullName>
    </submittedName>
</protein>
<evidence type="ECO:0000313" key="3">
    <source>
        <dbReference type="EMBL" id="EKC75954.1"/>
    </source>
</evidence>
<dbReference type="InterPro" id="IPR001608">
    <property type="entry name" value="Ala_racemase_N"/>
</dbReference>
<dbReference type="Gene3D" id="3.20.20.10">
    <property type="entry name" value="Alanine racemase"/>
    <property type="match status" value="1"/>
</dbReference>
<dbReference type="AlphaFoldDB" id="K1U7L0"/>
<sequence>LIGHLQTNKASQIVGEVDMIESVDSIKIAKEIGKQSVKKGLVTDVLLEVNIGREESKTGIMPEELDSVLYEAAEINGIHICGLMTIPPICEENTELCKFFENIYNMYVDIKSKKIDNVCMNVLSMGMSGDYKTAILEGSNHVRIGSKIFGPRIY</sequence>
<dbReference type="PANTHER" id="PTHR10146:SF14">
    <property type="entry name" value="PYRIDOXAL PHOSPHATE HOMEOSTASIS PROTEIN"/>
    <property type="match status" value="1"/>
</dbReference>